<evidence type="ECO:0000313" key="4">
    <source>
        <dbReference type="EMBL" id="MED6131926.1"/>
    </source>
</evidence>
<accession>A0ABU6S735</accession>
<sequence length="176" mass="20300">MKMANLEISVTCSNSCYQGQNEEEAAAHRHNNNKEIKEEEEKEEIQQEGIIVLSKQRHQVESRKDQEEHQEIDEDGFKTPTSMDQRIPTASKQCPPAPRKPKPPLLPLKRKQPCSLSSPSPSSCCIVSCRYHPLDLSREVDQLLFPQQKQQHHHQLLSSDQIIISKKIRREEETTL</sequence>
<feature type="compositionally biased region" description="Basic and acidic residues" evidence="3">
    <location>
        <begin position="58"/>
        <end position="69"/>
    </location>
</feature>
<feature type="region of interest" description="Disordered" evidence="3">
    <location>
        <begin position="23"/>
        <end position="120"/>
    </location>
</feature>
<evidence type="ECO:0000256" key="1">
    <source>
        <dbReference type="ARBA" id="ARBA00023013"/>
    </source>
</evidence>
<reference evidence="4 5" key="1">
    <citation type="journal article" date="2023" name="Plants (Basel)">
        <title>Bridging the Gap: Combining Genomics and Transcriptomics Approaches to Understand Stylosanthes scabra, an Orphan Legume from the Brazilian Caatinga.</title>
        <authorList>
            <person name="Ferreira-Neto J.R.C."/>
            <person name="da Silva M.D."/>
            <person name="Binneck E."/>
            <person name="de Melo N.F."/>
            <person name="da Silva R.H."/>
            <person name="de Melo A.L.T.M."/>
            <person name="Pandolfi V."/>
            <person name="Bustamante F.O."/>
            <person name="Brasileiro-Vidal A.C."/>
            <person name="Benko-Iseppon A.M."/>
        </authorList>
    </citation>
    <scope>NUCLEOTIDE SEQUENCE [LARGE SCALE GENOMIC DNA]</scope>
    <source>
        <tissue evidence="4">Leaves</tissue>
    </source>
</reference>
<evidence type="ECO:0000313" key="5">
    <source>
        <dbReference type="Proteomes" id="UP001341840"/>
    </source>
</evidence>
<evidence type="ECO:0000256" key="3">
    <source>
        <dbReference type="SAM" id="MobiDB-lite"/>
    </source>
</evidence>
<evidence type="ECO:0000256" key="2">
    <source>
        <dbReference type="ARBA" id="ARBA00023306"/>
    </source>
</evidence>
<comment type="caution">
    <text evidence="4">The sequence shown here is derived from an EMBL/GenBank/DDBJ whole genome shotgun (WGS) entry which is preliminary data.</text>
</comment>
<protein>
    <submittedName>
        <fullName evidence="4">Uncharacterized protein</fullName>
    </submittedName>
</protein>
<dbReference type="PANTHER" id="PTHR33142:SF65">
    <property type="entry name" value="CYCLIN-DEPENDENT PROTEIN KINASE INHIBITOR SMR2-LIKE"/>
    <property type="match status" value="1"/>
</dbReference>
<organism evidence="4 5">
    <name type="scientific">Stylosanthes scabra</name>
    <dbReference type="NCBI Taxonomy" id="79078"/>
    <lineage>
        <taxon>Eukaryota</taxon>
        <taxon>Viridiplantae</taxon>
        <taxon>Streptophyta</taxon>
        <taxon>Embryophyta</taxon>
        <taxon>Tracheophyta</taxon>
        <taxon>Spermatophyta</taxon>
        <taxon>Magnoliopsida</taxon>
        <taxon>eudicotyledons</taxon>
        <taxon>Gunneridae</taxon>
        <taxon>Pentapetalae</taxon>
        <taxon>rosids</taxon>
        <taxon>fabids</taxon>
        <taxon>Fabales</taxon>
        <taxon>Fabaceae</taxon>
        <taxon>Papilionoideae</taxon>
        <taxon>50 kb inversion clade</taxon>
        <taxon>dalbergioids sensu lato</taxon>
        <taxon>Dalbergieae</taxon>
        <taxon>Pterocarpus clade</taxon>
        <taxon>Stylosanthes</taxon>
    </lineage>
</organism>
<keyword evidence="2" id="KW-0131">Cell cycle</keyword>
<dbReference type="Proteomes" id="UP001341840">
    <property type="component" value="Unassembled WGS sequence"/>
</dbReference>
<feature type="compositionally biased region" description="Pro residues" evidence="3">
    <location>
        <begin position="95"/>
        <end position="106"/>
    </location>
</feature>
<dbReference type="EMBL" id="JASCZI010060454">
    <property type="protein sequence ID" value="MED6131926.1"/>
    <property type="molecule type" value="Genomic_DNA"/>
</dbReference>
<keyword evidence="5" id="KW-1185">Reference proteome</keyword>
<dbReference type="InterPro" id="IPR040389">
    <property type="entry name" value="SMR"/>
</dbReference>
<feature type="compositionally biased region" description="Polar residues" evidence="3">
    <location>
        <begin position="79"/>
        <end position="91"/>
    </location>
</feature>
<name>A0ABU6S735_9FABA</name>
<dbReference type="PANTHER" id="PTHR33142">
    <property type="entry name" value="CYCLIN-DEPENDENT PROTEIN KINASE INHIBITOR SMR13"/>
    <property type="match status" value="1"/>
</dbReference>
<gene>
    <name evidence="4" type="ORF">PIB30_014638</name>
</gene>
<keyword evidence="1" id="KW-0649">Protein kinase inhibitor</keyword>
<proteinExistence type="predicted"/>